<dbReference type="InterPro" id="IPR020056">
    <property type="entry name" value="Rbsml_bL25/Gln-tRNA_synth_N"/>
</dbReference>
<proteinExistence type="predicted"/>
<reference evidence="6 7" key="1">
    <citation type="journal article" date="2023" name="Commun. Biol.">
        <title>Genome analysis of Parmales, the sister group of diatoms, reveals the evolutionary specialization of diatoms from phago-mixotrophs to photoautotrophs.</title>
        <authorList>
            <person name="Ban H."/>
            <person name="Sato S."/>
            <person name="Yoshikawa S."/>
            <person name="Yamada K."/>
            <person name="Nakamura Y."/>
            <person name="Ichinomiya M."/>
            <person name="Sato N."/>
            <person name="Blanc-Mathieu R."/>
            <person name="Endo H."/>
            <person name="Kuwata A."/>
            <person name="Ogata H."/>
        </authorList>
    </citation>
    <scope>NUCLEOTIDE SEQUENCE [LARGE SCALE GENOMIC DNA]</scope>
</reference>
<dbReference type="PANTHER" id="PTHR33284:SF1">
    <property type="entry name" value="RIBOSOMAL PROTEIN L25_GLN-TRNA SYNTHETASE, ANTI-CODON-BINDING DOMAIN-CONTAINING PROTEIN"/>
    <property type="match status" value="1"/>
</dbReference>
<evidence type="ECO:0000256" key="4">
    <source>
        <dbReference type="ARBA" id="ARBA00023274"/>
    </source>
</evidence>
<keyword evidence="3" id="KW-0689">Ribosomal protein</keyword>
<dbReference type="Gene3D" id="2.40.240.10">
    <property type="entry name" value="Ribosomal Protein L25, Chain P"/>
    <property type="match status" value="1"/>
</dbReference>
<accession>A0ABQ6N7H1</accession>
<keyword evidence="7" id="KW-1185">Reference proteome</keyword>
<evidence type="ECO:0000313" key="7">
    <source>
        <dbReference type="Proteomes" id="UP001165060"/>
    </source>
</evidence>
<dbReference type="Proteomes" id="UP001165060">
    <property type="component" value="Unassembled WGS sequence"/>
</dbReference>
<dbReference type="InterPro" id="IPR029751">
    <property type="entry name" value="Ribosomal_L25_dom"/>
</dbReference>
<evidence type="ECO:0000256" key="2">
    <source>
        <dbReference type="ARBA" id="ARBA00022884"/>
    </source>
</evidence>
<dbReference type="SUPFAM" id="SSF50715">
    <property type="entry name" value="Ribosomal protein L25-like"/>
    <property type="match status" value="1"/>
</dbReference>
<gene>
    <name evidence="6" type="ORF">TeGR_g8152</name>
</gene>
<comment type="caution">
    <text evidence="6">The sequence shown here is derived from an EMBL/GenBank/DDBJ whole genome shotgun (WGS) entry which is preliminary data.</text>
</comment>
<keyword evidence="2" id="KW-0694">RNA-binding</keyword>
<evidence type="ECO:0000313" key="6">
    <source>
        <dbReference type="EMBL" id="GMI42318.1"/>
    </source>
</evidence>
<keyword evidence="4" id="KW-0687">Ribonucleoprotein</keyword>
<feature type="region of interest" description="Disordered" evidence="5">
    <location>
        <begin position="1"/>
        <end position="36"/>
    </location>
</feature>
<dbReference type="Gene3D" id="2.170.120.20">
    <property type="entry name" value="Ribosomal protein L25, beta domain"/>
    <property type="match status" value="1"/>
</dbReference>
<dbReference type="InterPro" id="IPR037121">
    <property type="entry name" value="Ribosomal_bL25_C"/>
</dbReference>
<protein>
    <recommendedName>
        <fullName evidence="8">50S ribosomal protein L25</fullName>
    </recommendedName>
</protein>
<dbReference type="InterPro" id="IPR011035">
    <property type="entry name" value="Ribosomal_bL25/Gln-tRNA_synth"/>
</dbReference>
<dbReference type="EMBL" id="BRYB01001060">
    <property type="protein sequence ID" value="GMI42318.1"/>
    <property type="molecule type" value="Genomic_DNA"/>
</dbReference>
<evidence type="ECO:0000256" key="1">
    <source>
        <dbReference type="ARBA" id="ARBA00022730"/>
    </source>
</evidence>
<sequence>MPAGYTPVPFALPARDNARPPPSYELQARTRPEEQCGQRVGRRFRAIGRVPGIIYGNGPPRGDGVILGREHPENKRVMITTDHDDLQREIRNNKNPWGGHSVESRVYSITMETDCPEAELKEGDTLQCIPRHLMMHPVANQVISCNFLRYWPGRVLSVPISPINEELSVALKRGAFILKQNRFAKITVEEGAPIPEKIELECDGLTLKDKIRRSRLILPDGCSWAKDVTESFLVGSVYGRAKTAGAEP</sequence>
<evidence type="ECO:0000256" key="3">
    <source>
        <dbReference type="ARBA" id="ARBA00022980"/>
    </source>
</evidence>
<organism evidence="6 7">
    <name type="scientific">Tetraparma gracilis</name>
    <dbReference type="NCBI Taxonomy" id="2962635"/>
    <lineage>
        <taxon>Eukaryota</taxon>
        <taxon>Sar</taxon>
        <taxon>Stramenopiles</taxon>
        <taxon>Ochrophyta</taxon>
        <taxon>Bolidophyceae</taxon>
        <taxon>Parmales</taxon>
        <taxon>Triparmaceae</taxon>
        <taxon>Tetraparma</taxon>
    </lineage>
</organism>
<keyword evidence="1" id="KW-0699">rRNA-binding</keyword>
<dbReference type="InterPro" id="IPR020930">
    <property type="entry name" value="Ribosomal_uL5_bac-type"/>
</dbReference>
<name>A0ABQ6N7H1_9STRA</name>
<evidence type="ECO:0000256" key="5">
    <source>
        <dbReference type="SAM" id="MobiDB-lite"/>
    </source>
</evidence>
<dbReference type="PANTHER" id="PTHR33284">
    <property type="entry name" value="RIBOSOMAL PROTEIN L25/GLN-TRNA SYNTHETASE, ANTI-CODON-BINDING DOMAIN-CONTAINING PROTEIN"/>
    <property type="match status" value="1"/>
</dbReference>
<evidence type="ECO:0008006" key="8">
    <source>
        <dbReference type="Google" id="ProtNLM"/>
    </source>
</evidence>
<dbReference type="CDD" id="cd00495">
    <property type="entry name" value="Ribosomal_L25_TL5_CTC"/>
    <property type="match status" value="1"/>
</dbReference>